<dbReference type="InterPro" id="IPR029058">
    <property type="entry name" value="AB_hydrolase_fold"/>
</dbReference>
<name>A0A7S1X4H5_9CHLO</name>
<evidence type="ECO:0000259" key="1">
    <source>
        <dbReference type="Pfam" id="PF00561"/>
    </source>
</evidence>
<dbReference type="SUPFAM" id="SSF53474">
    <property type="entry name" value="alpha/beta-Hydrolases"/>
    <property type="match status" value="1"/>
</dbReference>
<dbReference type="PANTHER" id="PTHR46438">
    <property type="entry name" value="ALPHA/BETA-HYDROLASES SUPERFAMILY PROTEIN"/>
    <property type="match status" value="1"/>
</dbReference>
<reference evidence="2" key="1">
    <citation type="submission" date="2021-01" db="EMBL/GenBank/DDBJ databases">
        <authorList>
            <person name="Corre E."/>
            <person name="Pelletier E."/>
            <person name="Niang G."/>
            <person name="Scheremetjew M."/>
            <person name="Finn R."/>
            <person name="Kale V."/>
            <person name="Holt S."/>
            <person name="Cochrane G."/>
            <person name="Meng A."/>
            <person name="Brown T."/>
            <person name="Cohen L."/>
        </authorList>
    </citation>
    <scope>NUCLEOTIDE SEQUENCE</scope>
    <source>
        <strain evidence="2">PLY429</strain>
    </source>
</reference>
<proteinExistence type="predicted"/>
<dbReference type="Gene3D" id="3.40.50.1820">
    <property type="entry name" value="alpha/beta hydrolase"/>
    <property type="match status" value="1"/>
</dbReference>
<feature type="domain" description="AB hydrolase-1" evidence="1">
    <location>
        <begin position="118"/>
        <end position="381"/>
    </location>
</feature>
<dbReference type="PRINTS" id="PR00412">
    <property type="entry name" value="EPOXHYDRLASE"/>
</dbReference>
<sequence length="397" mass="43507">MATTFRSSFIAAPTFSSPRPLTPRHPRRVSISESILRRVAFPRPLNPAARATAWRSFVAHASATTSQPISDAELGLPECELDDKGIERVALKEEGWQRWNWNGHSCNYISAGEQNVGPIVVLVHGFGAHSYHWRYTIPALARKGFRVYALCMLGYGWSPKVEEEYSMELWGQQVIDFAAQVAGASASDRAVVAGNSIGALAALYAASVGNHLCRGICLVNSAGNFLPDAEPGPERKTLAQRVVADSQRDETRVEPTIRERVSEAFGRVAAGAIFYFTKVRIKQILQQVYEYEVDEELVRSIGMAAKDKGALGAFYQISLAGGRTTSKPAELLQSFQGSVMLLWGERDPWMTPNKAELIMTLRPDALYCPLLAGHCPQDDAPEESSEAIATWAASLPP</sequence>
<organism evidence="2">
    <name type="scientific">Tetraselmis chuii</name>
    <dbReference type="NCBI Taxonomy" id="63592"/>
    <lineage>
        <taxon>Eukaryota</taxon>
        <taxon>Viridiplantae</taxon>
        <taxon>Chlorophyta</taxon>
        <taxon>core chlorophytes</taxon>
        <taxon>Chlorodendrophyceae</taxon>
        <taxon>Chlorodendrales</taxon>
        <taxon>Chlorodendraceae</taxon>
        <taxon>Tetraselmis</taxon>
    </lineage>
</organism>
<dbReference type="InterPro" id="IPR000639">
    <property type="entry name" value="Epox_hydrolase-like"/>
</dbReference>
<dbReference type="GO" id="GO:0009507">
    <property type="term" value="C:chloroplast"/>
    <property type="evidence" value="ECO:0007669"/>
    <property type="project" value="TreeGrafter"/>
</dbReference>
<evidence type="ECO:0000313" key="2">
    <source>
        <dbReference type="EMBL" id="CAD9210074.1"/>
    </source>
</evidence>
<dbReference type="InterPro" id="IPR000073">
    <property type="entry name" value="AB_hydrolase_1"/>
</dbReference>
<dbReference type="GO" id="GO:0003824">
    <property type="term" value="F:catalytic activity"/>
    <property type="evidence" value="ECO:0007669"/>
    <property type="project" value="InterPro"/>
</dbReference>
<dbReference type="Pfam" id="PF00561">
    <property type="entry name" value="Abhydrolase_1"/>
    <property type="match status" value="1"/>
</dbReference>
<protein>
    <recommendedName>
        <fullName evidence="1">AB hydrolase-1 domain-containing protein</fullName>
    </recommendedName>
</protein>
<dbReference type="PANTHER" id="PTHR46438:SF2">
    <property type="entry name" value="ALPHA_BETA-HYDROLASES SUPERFAMILY PROTEIN"/>
    <property type="match status" value="1"/>
</dbReference>
<dbReference type="AlphaFoldDB" id="A0A7S1X4H5"/>
<gene>
    <name evidence="2" type="ORF">TCHU04912_LOCUS12313</name>
</gene>
<accession>A0A7S1X4H5</accession>
<dbReference type="EMBL" id="HBGG01023671">
    <property type="protein sequence ID" value="CAD9210074.1"/>
    <property type="molecule type" value="Transcribed_RNA"/>
</dbReference>